<dbReference type="HOGENOM" id="CLU_435914_0_0_2"/>
<dbReference type="SUPFAM" id="SSF51126">
    <property type="entry name" value="Pectin lyase-like"/>
    <property type="match status" value="1"/>
</dbReference>
<evidence type="ECO:0000259" key="2">
    <source>
        <dbReference type="Pfam" id="PF05048"/>
    </source>
</evidence>
<evidence type="ECO:0000256" key="1">
    <source>
        <dbReference type="SAM" id="Phobius"/>
    </source>
</evidence>
<dbReference type="EMBL" id="CP003117">
    <property type="protein sequence ID" value="AET65261.1"/>
    <property type="molecule type" value="Genomic_DNA"/>
</dbReference>
<dbReference type="KEGG" id="mhi:Mhar_1904"/>
<sequence>MPRSVRSVPWGHEGVSAGGRLRRPSRLAIAILITSSIISSLFLAATGMGATLTVAPGERIQAALDEARSGDAVLVEGGVYRERLVVSEGIALQGIGRPQIDAGGSGSGVTLQGDGARIQGFLVTGSGSEEMDAGVRVLGEGCTVEDNLLSGNRIGILLQSVTGGAIRNNSVENNGIGLLLERSWDNEIAGNRIAENGVGIKAVRQNASESITASDSGGVSIKYRPKTEAATLEVSKIGFAGGLKENRIYGNELLDNGENALDDGENLWDDGRGGNHFDDFDAIEEGCRDRERDGLCDAPRKIPGGPSVDERPIASEDAVRKYAASAGDFKLFLYRSTFSPGAEMPLCFAAPENFTGRAVLAAPSPGSGPMTGEAGTGPKTDMETDTEPIGVALSSQPLAGRSGTVTFTAPEGEGSYVLRMEDGSGSEVVSLPFAVATPEVKVADASAGTCDRVNVSYSGAPGFEGDWIGLYPVGAGDDRPISREYLDGTSRGTLPFVIPSSAGSYEFRMFEDDGFTRIAVSQPIEVAVSAGVRVEASPAAARRPGEAITVSFWGAKPASAIGMYEMTRPDKYMIGMQWTNGRACGTMTFAAPRTPGRYDFRLFEDNVHRKLMGASNVVVVG</sequence>
<accession>G7WQ69</accession>
<dbReference type="InterPro" id="IPR012334">
    <property type="entry name" value="Pectin_lyas_fold"/>
</dbReference>
<dbReference type="InterPro" id="IPR006626">
    <property type="entry name" value="PbH1"/>
</dbReference>
<dbReference type="Pfam" id="PF05048">
    <property type="entry name" value="NosD"/>
    <property type="match status" value="1"/>
</dbReference>
<gene>
    <name evidence="3" type="ordered locus">Mhar_1904</name>
</gene>
<proteinExistence type="predicted"/>
<keyword evidence="1" id="KW-0812">Transmembrane</keyword>
<dbReference type="InterPro" id="IPR011050">
    <property type="entry name" value="Pectin_lyase_fold/virulence"/>
</dbReference>
<dbReference type="OrthoDB" id="148357at2157"/>
<reference evidence="3 4" key="1">
    <citation type="journal article" date="2012" name="PLoS ONE">
        <title>The genome characteristics and predicted function of methyl-group oxidation pathway in the obligate aceticlastic methanogens, Methanosaeta spp.</title>
        <authorList>
            <person name="Zhu J."/>
            <person name="Zheng H."/>
            <person name="Ai G."/>
            <person name="Zhang G."/>
            <person name="Liu D."/>
            <person name="Liu X."/>
            <person name="Dong X."/>
        </authorList>
    </citation>
    <scope>NUCLEOTIDE SEQUENCE [LARGE SCALE GENOMIC DNA]</scope>
    <source>
        <strain evidence="3 4">6Ac</strain>
    </source>
</reference>
<feature type="transmembrane region" description="Helical" evidence="1">
    <location>
        <begin position="27"/>
        <end position="50"/>
    </location>
</feature>
<dbReference type="NCBIfam" id="TIGR03804">
    <property type="entry name" value="para_beta_helix"/>
    <property type="match status" value="2"/>
</dbReference>
<dbReference type="RefSeq" id="WP_014587439.1">
    <property type="nucleotide sequence ID" value="NC_017527.1"/>
</dbReference>
<dbReference type="InterPro" id="IPR007742">
    <property type="entry name" value="NosD_dom"/>
</dbReference>
<dbReference type="AlphaFoldDB" id="G7WQ69"/>
<feature type="domain" description="Periplasmic copper-binding protein NosD beta helix" evidence="2">
    <location>
        <begin position="108"/>
        <end position="281"/>
    </location>
</feature>
<protein>
    <submittedName>
        <fullName evidence="3">Cell surface protein, putative</fullName>
    </submittedName>
</protein>
<keyword evidence="1" id="KW-1133">Transmembrane helix</keyword>
<dbReference type="SMART" id="SM00710">
    <property type="entry name" value="PbH1"/>
    <property type="match status" value="3"/>
</dbReference>
<dbReference type="GeneID" id="12511076"/>
<dbReference type="PATRIC" id="fig|1110509.7.peg.2112"/>
<organism evidence="3 4">
    <name type="scientific">Methanothrix harundinacea (strain 6Ac)</name>
    <name type="common">Methanosaeta harundinacea</name>
    <dbReference type="NCBI Taxonomy" id="1110509"/>
    <lineage>
        <taxon>Archaea</taxon>
        <taxon>Methanobacteriati</taxon>
        <taxon>Methanobacteriota</taxon>
        <taxon>Stenosarchaea group</taxon>
        <taxon>Methanomicrobia</taxon>
        <taxon>Methanotrichales</taxon>
        <taxon>Methanotrichaceae</taxon>
        <taxon>Methanothrix</taxon>
    </lineage>
</organism>
<dbReference type="InterPro" id="IPR022441">
    <property type="entry name" value="Para_beta_helix_rpt-2"/>
</dbReference>
<keyword evidence="1" id="KW-0472">Membrane</keyword>
<name>G7WQ69_METH6</name>
<keyword evidence="4" id="KW-1185">Reference proteome</keyword>
<dbReference type="STRING" id="1110509.Mhar_1904"/>
<evidence type="ECO:0000313" key="3">
    <source>
        <dbReference type="EMBL" id="AET65261.1"/>
    </source>
</evidence>
<dbReference type="Gene3D" id="2.160.20.10">
    <property type="entry name" value="Single-stranded right-handed beta-helix, Pectin lyase-like"/>
    <property type="match status" value="1"/>
</dbReference>
<dbReference type="Proteomes" id="UP000005877">
    <property type="component" value="Chromosome"/>
</dbReference>
<evidence type="ECO:0000313" key="4">
    <source>
        <dbReference type="Proteomes" id="UP000005877"/>
    </source>
</evidence>